<dbReference type="InterPro" id="IPR019515">
    <property type="entry name" value="VPS54_N"/>
</dbReference>
<feature type="region of interest" description="Disordered" evidence="8">
    <location>
        <begin position="49"/>
        <end position="76"/>
    </location>
</feature>
<dbReference type="GO" id="GO:0000938">
    <property type="term" value="C:GARP complex"/>
    <property type="evidence" value="ECO:0007669"/>
    <property type="project" value="InterPro"/>
</dbReference>
<evidence type="ECO:0000256" key="4">
    <source>
        <dbReference type="ARBA" id="ARBA00022448"/>
    </source>
</evidence>
<dbReference type="PANTHER" id="PTHR12965">
    <property type="entry name" value="VACUOLAR PROTEIN SORTING 54"/>
    <property type="match status" value="1"/>
</dbReference>
<evidence type="ECO:0000313" key="11">
    <source>
        <dbReference type="Proteomes" id="UP000230750"/>
    </source>
</evidence>
<dbReference type="Gene3D" id="1.20.1280.130">
    <property type="match status" value="1"/>
</dbReference>
<evidence type="ECO:0000256" key="8">
    <source>
        <dbReference type="SAM" id="MobiDB-lite"/>
    </source>
</evidence>
<evidence type="ECO:0000313" key="10">
    <source>
        <dbReference type="EMBL" id="PIK40334.1"/>
    </source>
</evidence>
<dbReference type="Gene3D" id="6.10.250.860">
    <property type="match status" value="1"/>
</dbReference>
<keyword evidence="4" id="KW-0813">Transport</keyword>
<dbReference type="InterPro" id="IPR039745">
    <property type="entry name" value="Vps54"/>
</dbReference>
<protein>
    <recommendedName>
        <fullName evidence="3">Vacuolar protein sorting-associated protein 54</fullName>
    </recommendedName>
</protein>
<dbReference type="Proteomes" id="UP000230750">
    <property type="component" value="Unassembled WGS sequence"/>
</dbReference>
<evidence type="ECO:0000256" key="7">
    <source>
        <dbReference type="ARBA" id="ARBA00023054"/>
    </source>
</evidence>
<dbReference type="Pfam" id="PF10475">
    <property type="entry name" value="Vps54_N"/>
    <property type="match status" value="1"/>
</dbReference>
<dbReference type="Pfam" id="PF07928">
    <property type="entry name" value="Vps54"/>
    <property type="match status" value="1"/>
</dbReference>
<evidence type="ECO:0000256" key="1">
    <source>
        <dbReference type="ARBA" id="ARBA00004601"/>
    </source>
</evidence>
<keyword evidence="11" id="KW-1185">Reference proteome</keyword>
<dbReference type="GO" id="GO:0042147">
    <property type="term" value="P:retrograde transport, endosome to Golgi"/>
    <property type="evidence" value="ECO:0007669"/>
    <property type="project" value="InterPro"/>
</dbReference>
<dbReference type="EMBL" id="MRZV01001134">
    <property type="protein sequence ID" value="PIK40334.1"/>
    <property type="molecule type" value="Genomic_DNA"/>
</dbReference>
<evidence type="ECO:0000256" key="5">
    <source>
        <dbReference type="ARBA" id="ARBA00022927"/>
    </source>
</evidence>
<comment type="similarity">
    <text evidence="2">Belongs to the VPS54 family.</text>
</comment>
<proteinExistence type="inferred from homology"/>
<dbReference type="PANTHER" id="PTHR12965:SF0">
    <property type="entry name" value="VACUOLAR PROTEIN SORTING-ASSOCIATED PROTEIN 54"/>
    <property type="match status" value="1"/>
</dbReference>
<dbReference type="GO" id="GO:0019905">
    <property type="term" value="F:syntaxin binding"/>
    <property type="evidence" value="ECO:0007669"/>
    <property type="project" value="TreeGrafter"/>
</dbReference>
<keyword evidence="5" id="KW-0653">Protein transport</keyword>
<name>A0A2G8JX64_STIJA</name>
<reference evidence="10 11" key="1">
    <citation type="journal article" date="2017" name="PLoS Biol.">
        <title>The sea cucumber genome provides insights into morphological evolution and visceral regeneration.</title>
        <authorList>
            <person name="Zhang X."/>
            <person name="Sun L."/>
            <person name="Yuan J."/>
            <person name="Sun Y."/>
            <person name="Gao Y."/>
            <person name="Zhang L."/>
            <person name="Li S."/>
            <person name="Dai H."/>
            <person name="Hamel J.F."/>
            <person name="Liu C."/>
            <person name="Yu Y."/>
            <person name="Liu S."/>
            <person name="Lin W."/>
            <person name="Guo K."/>
            <person name="Jin S."/>
            <person name="Xu P."/>
            <person name="Storey K.B."/>
            <person name="Huan P."/>
            <person name="Zhang T."/>
            <person name="Zhou Y."/>
            <person name="Zhang J."/>
            <person name="Lin C."/>
            <person name="Li X."/>
            <person name="Xing L."/>
            <person name="Huo D."/>
            <person name="Sun M."/>
            <person name="Wang L."/>
            <person name="Mercier A."/>
            <person name="Li F."/>
            <person name="Yang H."/>
            <person name="Xiang J."/>
        </authorList>
    </citation>
    <scope>NUCLEOTIDE SEQUENCE [LARGE SCALE GENOMIC DNA]</scope>
    <source>
        <strain evidence="10">Shaxun</strain>
        <tissue evidence="10">Muscle</tissue>
    </source>
</reference>
<dbReference type="InterPro" id="IPR012501">
    <property type="entry name" value="Vps54_C"/>
</dbReference>
<keyword evidence="7" id="KW-0175">Coiled coil</keyword>
<dbReference type="GO" id="GO:0005829">
    <property type="term" value="C:cytosol"/>
    <property type="evidence" value="ECO:0007669"/>
    <property type="project" value="GOC"/>
</dbReference>
<comment type="subcellular location">
    <subcellularLocation>
        <location evidence="1">Golgi apparatus</location>
        <location evidence="1">trans-Golgi network</location>
    </subcellularLocation>
</comment>
<organism evidence="10 11">
    <name type="scientific">Stichopus japonicus</name>
    <name type="common">Sea cucumber</name>
    <dbReference type="NCBI Taxonomy" id="307972"/>
    <lineage>
        <taxon>Eukaryota</taxon>
        <taxon>Metazoa</taxon>
        <taxon>Echinodermata</taxon>
        <taxon>Eleutherozoa</taxon>
        <taxon>Echinozoa</taxon>
        <taxon>Holothuroidea</taxon>
        <taxon>Aspidochirotacea</taxon>
        <taxon>Aspidochirotida</taxon>
        <taxon>Stichopodidae</taxon>
        <taxon>Apostichopus</taxon>
    </lineage>
</organism>
<evidence type="ECO:0000256" key="3">
    <source>
        <dbReference type="ARBA" id="ARBA00017665"/>
    </source>
</evidence>
<comment type="caution">
    <text evidence="10">The sequence shown here is derived from an EMBL/GenBank/DDBJ whole genome shotgun (WGS) entry which is preliminary data.</text>
</comment>
<dbReference type="AlphaFoldDB" id="A0A2G8JX64"/>
<evidence type="ECO:0000256" key="6">
    <source>
        <dbReference type="ARBA" id="ARBA00023034"/>
    </source>
</evidence>
<dbReference type="PROSITE" id="PS00028">
    <property type="entry name" value="ZINC_FINGER_C2H2_1"/>
    <property type="match status" value="1"/>
</dbReference>
<keyword evidence="6" id="KW-0333">Golgi apparatus</keyword>
<sequence length="1089" mass="122053">MDPIRKSTSHDLPVDVTLGLGLRVAGQSYAKSNTDSHNIQLSIDSATSNVIEPKPTNTNQTRPRLNHTNFAGKPSQHQGTIKPYILGQWKHCQLCQISFKAPAEFSIHLREQHCKREGGSFICKFGLHGVCPSLPVEGVSDRDYEVHVAKEHVGDEAYLKRIKKTSIHSMDSVEGSPSKSAPSVVRKPWTVYSSTVNLPAVLNDPRKSRRETDFFTKTWGESFVERPHLPPSPYVQEIARIHFDKYIKKTARKLRSLHKRRPSNQNDITKEVDGLESARVREKDAVQLDQVPKVFFRGDFHLENPETFEDVLPWSQFKGQQSSKLLQEKLSHYLDIVEVQISRHISSRSSAFFTAMASHDKLQEDLQRTCDAIRDLREKILRIDDVLSKNSLDILKLKVSRSNYAKVLNKLKLMATVHQTQPTIQLLLSTSEFVGALDLISTSQEVLSQELAGIQSFRHLGSQLVEMEKLIDKMLLGEFSTFATLSLNRSLEDTSPPEDEKLAGIVFGMLRQRQFNMLDTYKDEAFSAVRALLKQTVVNAVAVSGNGDVDTASSSLAEQMRLLNFSQWLGLFSSVFRNLLKLLERIKGTYSTIASLIMVAAGKSTIGEDVARENNIRENGVASHMEADDGVEDVTNQFGGLANGAVAQPCLPPSAIAEVTDRGDLDMDILIASGEYNRLMSGLNEMFASICDYTHDRCLKLLLARGKDGFLERLSSTEFVLLSRTVEAFVIDCEKVCGRKSTSLRGGLQNQANKFVNRFHDERKTKLGLILDSERWKQTDVPAGLQELLRPWPKGSYSWYDHGQRYVLTSQGARTHGTTMAKGDISLDLLAKTDNDTADKKPNGSVKLNGEKYAVVGTVLLLLKMVAEYCQCVRDMPSAAGDILTRLVEILQIFNSRSCQLILGAGALQLVGLKTITTKNLALTARCLQLVAFYIPIARDFFAERLPTKQMILLKNCDKICKDYNDHVQEIFNKLVAIMDDSLSQCLSTWVVKAPVPSPCFREICKRNRRLHEAISVLLPSEQVKDLFVLINESFKVRLKEQIVKHNVCNDGGPKQGLVTSDIHFYFENITSLDGLKDCIGPLNIWDKR</sequence>
<feature type="domain" description="C2H2-type" evidence="9">
    <location>
        <begin position="92"/>
        <end position="113"/>
    </location>
</feature>
<gene>
    <name evidence="10" type="ORF">BSL78_22819</name>
</gene>
<dbReference type="OrthoDB" id="10259024at2759"/>
<dbReference type="STRING" id="307972.A0A2G8JX64"/>
<accession>A0A2G8JX64</accession>
<evidence type="ECO:0000259" key="9">
    <source>
        <dbReference type="PROSITE" id="PS00028"/>
    </source>
</evidence>
<evidence type="ECO:0000256" key="2">
    <source>
        <dbReference type="ARBA" id="ARBA00009150"/>
    </source>
</evidence>
<dbReference type="InterPro" id="IPR013087">
    <property type="entry name" value="Znf_C2H2_type"/>
</dbReference>
<dbReference type="GO" id="GO:0015031">
    <property type="term" value="P:protein transport"/>
    <property type="evidence" value="ECO:0007669"/>
    <property type="project" value="UniProtKB-KW"/>
</dbReference>
<dbReference type="GO" id="GO:0006896">
    <property type="term" value="P:Golgi to vacuole transport"/>
    <property type="evidence" value="ECO:0007669"/>
    <property type="project" value="TreeGrafter"/>
</dbReference>